<dbReference type="InterPro" id="IPR032781">
    <property type="entry name" value="ABC_tran_Xtn"/>
</dbReference>
<dbReference type="SUPFAM" id="SSF52540">
    <property type="entry name" value="P-loop containing nucleoside triphosphate hydrolases"/>
    <property type="match status" value="2"/>
</dbReference>
<dbReference type="AlphaFoldDB" id="A0A915YDC1"/>
<evidence type="ECO:0000256" key="1">
    <source>
        <dbReference type="ARBA" id="ARBA00022737"/>
    </source>
</evidence>
<comment type="catalytic activity">
    <reaction evidence="4">
        <text>ATP + H2O = ADP + phosphate + H(+)</text>
        <dbReference type="Rhea" id="RHEA:13065"/>
        <dbReference type="ChEBI" id="CHEBI:15377"/>
        <dbReference type="ChEBI" id="CHEBI:15378"/>
        <dbReference type="ChEBI" id="CHEBI:30616"/>
        <dbReference type="ChEBI" id="CHEBI:43474"/>
        <dbReference type="ChEBI" id="CHEBI:456216"/>
    </reaction>
</comment>
<dbReference type="InterPro" id="IPR027417">
    <property type="entry name" value="P-loop_NTPase"/>
</dbReference>
<dbReference type="SMART" id="SM00382">
    <property type="entry name" value="AAA"/>
    <property type="match status" value="2"/>
</dbReference>
<evidence type="ECO:0000256" key="2">
    <source>
        <dbReference type="ARBA" id="ARBA00022741"/>
    </source>
</evidence>
<gene>
    <name evidence="8" type="ORF">AsAng_0017190</name>
</gene>
<dbReference type="FunFam" id="3.40.50.300:FF:000011">
    <property type="entry name" value="Putative ABC transporter ATP-binding component"/>
    <property type="match status" value="1"/>
</dbReference>
<dbReference type="InterPro" id="IPR003593">
    <property type="entry name" value="AAA+_ATPase"/>
</dbReference>
<dbReference type="CDD" id="cd03221">
    <property type="entry name" value="ABCF_EF-3"/>
    <property type="match status" value="2"/>
</dbReference>
<keyword evidence="9" id="KW-1185">Reference proteome</keyword>
<evidence type="ECO:0000256" key="5">
    <source>
        <dbReference type="ARBA" id="ARBA00061478"/>
    </source>
</evidence>
<keyword evidence="2" id="KW-0547">Nucleotide-binding</keyword>
<evidence type="ECO:0000256" key="3">
    <source>
        <dbReference type="ARBA" id="ARBA00022840"/>
    </source>
</evidence>
<evidence type="ECO:0000313" key="9">
    <source>
        <dbReference type="Proteomes" id="UP001060919"/>
    </source>
</evidence>
<dbReference type="PANTHER" id="PTHR42855">
    <property type="entry name" value="ABC TRANSPORTER ATP-BINDING SUBUNIT"/>
    <property type="match status" value="1"/>
</dbReference>
<dbReference type="FunFam" id="3.40.50.300:FF:000309">
    <property type="entry name" value="ABC transporter ATP-binding protein"/>
    <property type="match status" value="1"/>
</dbReference>
<reference evidence="8" key="1">
    <citation type="submission" date="2022-09" db="EMBL/GenBank/DDBJ databases">
        <title>Aureispira anguillicida sp. nov., isolated from Leptocephalus of Japanese eel Anguilla japonica.</title>
        <authorList>
            <person name="Yuasa K."/>
            <person name="Mekata T."/>
            <person name="Ikunari K."/>
        </authorList>
    </citation>
    <scope>NUCLEOTIDE SEQUENCE</scope>
    <source>
        <strain evidence="8">EL160426</strain>
    </source>
</reference>
<comment type="similarity">
    <text evidence="5">Belongs to the ABC transporter superfamily. ABCF family. Uup subfamily.</text>
</comment>
<dbReference type="InterPro" id="IPR051309">
    <property type="entry name" value="ABCF_ATPase"/>
</dbReference>
<feature type="domain" description="ABC transporter" evidence="7">
    <location>
        <begin position="328"/>
        <end position="541"/>
    </location>
</feature>
<dbReference type="InterPro" id="IPR003439">
    <property type="entry name" value="ABC_transporter-like_ATP-bd"/>
</dbReference>
<dbReference type="Gene3D" id="3.40.50.300">
    <property type="entry name" value="P-loop containing nucleotide triphosphate hydrolases"/>
    <property type="match status" value="2"/>
</dbReference>
<dbReference type="Proteomes" id="UP001060919">
    <property type="component" value="Chromosome"/>
</dbReference>
<proteinExistence type="inferred from homology"/>
<evidence type="ECO:0000256" key="6">
    <source>
        <dbReference type="SAM" id="Coils"/>
    </source>
</evidence>
<evidence type="ECO:0000256" key="4">
    <source>
        <dbReference type="ARBA" id="ARBA00049360"/>
    </source>
</evidence>
<keyword evidence="1" id="KW-0677">Repeat</keyword>
<name>A0A915YDC1_9BACT</name>
<feature type="coiled-coil region" evidence="6">
    <location>
        <begin position="566"/>
        <end position="646"/>
    </location>
</feature>
<dbReference type="KEGG" id="aup:AsAng_0017190"/>
<keyword evidence="6" id="KW-0175">Coiled coil</keyword>
<dbReference type="PANTHER" id="PTHR42855:SF2">
    <property type="entry name" value="DRUG RESISTANCE ABC TRANSPORTER,ATP-BINDING PROTEIN"/>
    <property type="match status" value="1"/>
</dbReference>
<evidence type="ECO:0000259" key="7">
    <source>
        <dbReference type="PROSITE" id="PS50893"/>
    </source>
</evidence>
<dbReference type="PROSITE" id="PS00211">
    <property type="entry name" value="ABC_TRANSPORTER_1"/>
    <property type="match status" value="1"/>
</dbReference>
<feature type="domain" description="ABC transporter" evidence="7">
    <location>
        <begin position="2"/>
        <end position="260"/>
    </location>
</feature>
<keyword evidence="3 8" id="KW-0067">ATP-binding</keyword>
<sequence>MLGINNIFVKYGDRTVLDKISLSIHDGDRIGLVGLNGAGKSTLLKIIAGDVRPHEGNVVRPKDSTIGFLHQDMSLPKGKTVLEETLSILADVQKLEAAIEAINHQIETRTDYESESYLNLFNELDDLNERYRVMGGQSIQVEAEKILMGLGFMPDDFSRLTDEFSGGWQMRIELTKMLLQRPNYLLLDEPTNHLDIESIIWLEQFLETYEGAVVTISHDKTFLDNVTKRTIEIDLGKTYDYKANYSKYLILQKERRELQQNAFENQQKEIARKEQLIDRFRAKANKAKMAQSLMKELNRMNKIELDTVNSGKMKLSFPPSPRAGEVVVSVKGVTKSYGERNILDQVDLEIIRGERVAFVGKNGEGKSTLSKIILGQVQAEGKAELGYNVAVGYYAQNQAETLDPKLTVLETIDQDAPFEMRTKLRNILGSFLFSGEDVDKKVSVLSGGERARLALACMMLRPINLLVLDEPTNHLDIRSKEVLKDAILRYDGTLIIVSHDRDFLVGLTDKVIEFNNKKLKPYLGDVKYFLEKRALDTFREVSLGKAGKNEVVAETPKVVVKPKLEGKEYHQRLKQLKKDIQNAERKINRLEEDLKKYEATMADMSIFGTPEYDTAVAKYELTKVKLAETMEKWETAEMELESLEEN</sequence>
<protein>
    <submittedName>
        <fullName evidence="8">ABC-F family ATP-binding cassette domain-containing protein</fullName>
    </submittedName>
</protein>
<dbReference type="Pfam" id="PF12848">
    <property type="entry name" value="ABC_tran_Xtn"/>
    <property type="match status" value="1"/>
</dbReference>
<organism evidence="8 9">
    <name type="scientific">Aureispira anguillae</name>
    <dbReference type="NCBI Taxonomy" id="2864201"/>
    <lineage>
        <taxon>Bacteria</taxon>
        <taxon>Pseudomonadati</taxon>
        <taxon>Bacteroidota</taxon>
        <taxon>Saprospiria</taxon>
        <taxon>Saprospirales</taxon>
        <taxon>Saprospiraceae</taxon>
        <taxon>Aureispira</taxon>
    </lineage>
</organism>
<accession>A0A915YDC1</accession>
<dbReference type="GO" id="GO:0005524">
    <property type="term" value="F:ATP binding"/>
    <property type="evidence" value="ECO:0007669"/>
    <property type="project" value="UniProtKB-KW"/>
</dbReference>
<feature type="coiled-coil region" evidence="6">
    <location>
        <begin position="256"/>
        <end position="290"/>
    </location>
</feature>
<dbReference type="RefSeq" id="WP_264792222.1">
    <property type="nucleotide sequence ID" value="NZ_AP026867.1"/>
</dbReference>
<evidence type="ECO:0000313" key="8">
    <source>
        <dbReference type="EMBL" id="BDS11009.1"/>
    </source>
</evidence>
<dbReference type="Pfam" id="PF00005">
    <property type="entry name" value="ABC_tran"/>
    <property type="match status" value="2"/>
</dbReference>
<dbReference type="GO" id="GO:0016887">
    <property type="term" value="F:ATP hydrolysis activity"/>
    <property type="evidence" value="ECO:0007669"/>
    <property type="project" value="InterPro"/>
</dbReference>
<dbReference type="EMBL" id="AP026867">
    <property type="protein sequence ID" value="BDS11009.1"/>
    <property type="molecule type" value="Genomic_DNA"/>
</dbReference>
<dbReference type="InterPro" id="IPR017871">
    <property type="entry name" value="ABC_transporter-like_CS"/>
</dbReference>
<dbReference type="GO" id="GO:0003676">
    <property type="term" value="F:nucleic acid binding"/>
    <property type="evidence" value="ECO:0007669"/>
    <property type="project" value="UniProtKB-ARBA"/>
</dbReference>
<dbReference type="PROSITE" id="PS50893">
    <property type="entry name" value="ABC_TRANSPORTER_2"/>
    <property type="match status" value="2"/>
</dbReference>